<feature type="transmembrane region" description="Helical" evidence="2">
    <location>
        <begin position="281"/>
        <end position="302"/>
    </location>
</feature>
<name>A0ABT6FGZ2_9BACT</name>
<evidence type="ECO:0000313" key="3">
    <source>
        <dbReference type="EMBL" id="MDG3006846.1"/>
    </source>
</evidence>
<evidence type="ECO:0000313" key="4">
    <source>
        <dbReference type="Proteomes" id="UP001216907"/>
    </source>
</evidence>
<sequence>MNGPLVTDLGLAPIVWLFLALLGCATLFFKFSRIWSVRNLDLLLLFALVPGMMMFVGRHDQAPWIAYIVLFLGTAAWLARFLVDLGFSRRPLLEPNLNASGLLTLSIGVLGLLLVETVSLPVGEGAARNPAEPSGREDVNARPPASADEPEEKGTVQQVLDIAPLPSSLRQERPQVIVARVLAVLAHLGLVSGLWLIGWKHFERSITGLSMASCYLLLPYTRMALVDSGQLIPAALIIYAVFWYARPAIAGLLIGLAAGWIPACLGLIALWTGFYRGRSRVVYLAVATSVAIVCALLGSAGLGVSEWARALGARSIAEVGLLPQFEPRPNGSSFWGGMNSSFRLPVLIGYLAMVMIFSFWPARKDLSQLITLSAALLAASQFWYLDKGGTLVLLYLPLALLVMFRPTMNARRLRAGAFARNGAATAAANQAS</sequence>
<protein>
    <submittedName>
        <fullName evidence="3">Uncharacterized protein</fullName>
    </submittedName>
</protein>
<keyword evidence="4" id="KW-1185">Reference proteome</keyword>
<feature type="transmembrane region" description="Helical" evidence="2">
    <location>
        <begin position="12"/>
        <end position="29"/>
    </location>
</feature>
<feature type="transmembrane region" description="Helical" evidence="2">
    <location>
        <begin position="41"/>
        <end position="58"/>
    </location>
</feature>
<feature type="region of interest" description="Disordered" evidence="1">
    <location>
        <begin position="125"/>
        <end position="155"/>
    </location>
</feature>
<comment type="caution">
    <text evidence="3">The sequence shown here is derived from an EMBL/GenBank/DDBJ whole genome shotgun (WGS) entry which is preliminary data.</text>
</comment>
<organism evidence="3 4">
    <name type="scientific">Paludisphaera mucosa</name>
    <dbReference type="NCBI Taxonomy" id="3030827"/>
    <lineage>
        <taxon>Bacteria</taxon>
        <taxon>Pseudomonadati</taxon>
        <taxon>Planctomycetota</taxon>
        <taxon>Planctomycetia</taxon>
        <taxon>Isosphaerales</taxon>
        <taxon>Isosphaeraceae</taxon>
        <taxon>Paludisphaera</taxon>
    </lineage>
</organism>
<keyword evidence="2" id="KW-0812">Transmembrane</keyword>
<feature type="transmembrane region" description="Helical" evidence="2">
    <location>
        <begin position="342"/>
        <end position="362"/>
    </location>
</feature>
<feature type="transmembrane region" description="Helical" evidence="2">
    <location>
        <begin position="391"/>
        <end position="408"/>
    </location>
</feature>
<evidence type="ECO:0000256" key="2">
    <source>
        <dbReference type="SAM" id="Phobius"/>
    </source>
</evidence>
<feature type="transmembrane region" description="Helical" evidence="2">
    <location>
        <begin position="177"/>
        <end position="199"/>
    </location>
</feature>
<accession>A0ABT6FGZ2</accession>
<keyword evidence="2" id="KW-1133">Transmembrane helix</keyword>
<evidence type="ECO:0000256" key="1">
    <source>
        <dbReference type="SAM" id="MobiDB-lite"/>
    </source>
</evidence>
<dbReference type="EMBL" id="JARRAG010000002">
    <property type="protein sequence ID" value="MDG3006846.1"/>
    <property type="molecule type" value="Genomic_DNA"/>
</dbReference>
<feature type="transmembrane region" description="Helical" evidence="2">
    <location>
        <begin position="220"/>
        <end position="242"/>
    </location>
</feature>
<dbReference type="Proteomes" id="UP001216907">
    <property type="component" value="Unassembled WGS sequence"/>
</dbReference>
<feature type="transmembrane region" description="Helical" evidence="2">
    <location>
        <begin position="64"/>
        <end position="83"/>
    </location>
</feature>
<dbReference type="RefSeq" id="WP_277863137.1">
    <property type="nucleotide sequence ID" value="NZ_JARRAG010000002.1"/>
</dbReference>
<feature type="transmembrane region" description="Helical" evidence="2">
    <location>
        <begin position="248"/>
        <end position="274"/>
    </location>
</feature>
<proteinExistence type="predicted"/>
<keyword evidence="2" id="KW-0472">Membrane</keyword>
<reference evidence="3 4" key="1">
    <citation type="submission" date="2023-03" db="EMBL/GenBank/DDBJ databases">
        <title>Paludisphaera mucosa sp. nov. a novel planctomycete from northern fen.</title>
        <authorList>
            <person name="Ivanova A."/>
        </authorList>
    </citation>
    <scope>NUCLEOTIDE SEQUENCE [LARGE SCALE GENOMIC DNA]</scope>
    <source>
        <strain evidence="3 4">Pla2</strain>
    </source>
</reference>
<gene>
    <name evidence="3" type="ORF">PZE19_24000</name>
</gene>